<reference evidence="2" key="1">
    <citation type="submission" date="2020-06" db="EMBL/GenBank/DDBJ databases">
        <authorList>
            <person name="Li T."/>
            <person name="Hu X."/>
            <person name="Zhang T."/>
            <person name="Song X."/>
            <person name="Zhang H."/>
            <person name="Dai N."/>
            <person name="Sheng W."/>
            <person name="Hou X."/>
            <person name="Wei L."/>
        </authorList>
    </citation>
    <scope>NUCLEOTIDE SEQUENCE</scope>
    <source>
        <strain evidence="2">G02</strain>
        <tissue evidence="2">Leaf</tissue>
    </source>
</reference>
<reference evidence="2" key="2">
    <citation type="journal article" date="2024" name="Plant">
        <title>Genomic evolution and insights into agronomic trait innovations of Sesamum species.</title>
        <authorList>
            <person name="Miao H."/>
            <person name="Wang L."/>
            <person name="Qu L."/>
            <person name="Liu H."/>
            <person name="Sun Y."/>
            <person name="Le M."/>
            <person name="Wang Q."/>
            <person name="Wei S."/>
            <person name="Zheng Y."/>
            <person name="Lin W."/>
            <person name="Duan Y."/>
            <person name="Cao H."/>
            <person name="Xiong S."/>
            <person name="Wang X."/>
            <person name="Wei L."/>
            <person name="Li C."/>
            <person name="Ma Q."/>
            <person name="Ju M."/>
            <person name="Zhao R."/>
            <person name="Li G."/>
            <person name="Mu C."/>
            <person name="Tian Q."/>
            <person name="Mei H."/>
            <person name="Zhang T."/>
            <person name="Gao T."/>
            <person name="Zhang H."/>
        </authorList>
    </citation>
    <scope>NUCLEOTIDE SEQUENCE</scope>
    <source>
        <strain evidence="2">G02</strain>
    </source>
</reference>
<evidence type="ECO:0000313" key="2">
    <source>
        <dbReference type="EMBL" id="KAL0374103.1"/>
    </source>
</evidence>
<comment type="caution">
    <text evidence="2">The sequence shown here is derived from an EMBL/GenBank/DDBJ whole genome shotgun (WGS) entry which is preliminary data.</text>
</comment>
<feature type="compositionally biased region" description="Polar residues" evidence="1">
    <location>
        <begin position="116"/>
        <end position="127"/>
    </location>
</feature>
<gene>
    <name evidence="2" type="ORF">Sradi_3326000</name>
</gene>
<feature type="compositionally biased region" description="Pro residues" evidence="1">
    <location>
        <begin position="128"/>
        <end position="139"/>
    </location>
</feature>
<dbReference type="AlphaFoldDB" id="A0AAW2R3F3"/>
<proteinExistence type="predicted"/>
<accession>A0AAW2R3F3</accession>
<sequence>MLLAPPTTYGTKLRRFPSNGFIILCSGKENWHGIRECSETALLILFSDDWNDDEVEDESEFFDRGGTCADDVWVHEIPPHEEDSNSYESWISHGDSEGESSWLAFVHEYYTSDGNPSSVNMSNSHTSRPPPEFFHSPPG</sequence>
<dbReference type="EMBL" id="JACGWJ010000014">
    <property type="protein sequence ID" value="KAL0374103.1"/>
    <property type="molecule type" value="Genomic_DNA"/>
</dbReference>
<name>A0AAW2R3F3_SESRA</name>
<protein>
    <recommendedName>
        <fullName evidence="3">Prolyl 4-hydroxylase alpha subunit Fe(2+) 2OG dioxygenase domain-containing protein</fullName>
    </recommendedName>
</protein>
<feature type="region of interest" description="Disordered" evidence="1">
    <location>
        <begin position="116"/>
        <end position="139"/>
    </location>
</feature>
<evidence type="ECO:0000256" key="1">
    <source>
        <dbReference type="SAM" id="MobiDB-lite"/>
    </source>
</evidence>
<evidence type="ECO:0008006" key="3">
    <source>
        <dbReference type="Google" id="ProtNLM"/>
    </source>
</evidence>
<organism evidence="2">
    <name type="scientific">Sesamum radiatum</name>
    <name type="common">Black benniseed</name>
    <dbReference type="NCBI Taxonomy" id="300843"/>
    <lineage>
        <taxon>Eukaryota</taxon>
        <taxon>Viridiplantae</taxon>
        <taxon>Streptophyta</taxon>
        <taxon>Embryophyta</taxon>
        <taxon>Tracheophyta</taxon>
        <taxon>Spermatophyta</taxon>
        <taxon>Magnoliopsida</taxon>
        <taxon>eudicotyledons</taxon>
        <taxon>Gunneridae</taxon>
        <taxon>Pentapetalae</taxon>
        <taxon>asterids</taxon>
        <taxon>lamiids</taxon>
        <taxon>Lamiales</taxon>
        <taxon>Pedaliaceae</taxon>
        <taxon>Sesamum</taxon>
    </lineage>
</organism>